<evidence type="ECO:0000259" key="5">
    <source>
        <dbReference type="Pfam" id="PF08774"/>
    </source>
</evidence>
<evidence type="ECO:0000313" key="7">
    <source>
        <dbReference type="Proteomes" id="UP000239477"/>
    </source>
</evidence>
<feature type="region of interest" description="Disordered" evidence="4">
    <location>
        <begin position="1"/>
        <end position="28"/>
    </location>
</feature>
<dbReference type="Proteomes" id="UP000239477">
    <property type="component" value="Chromosome"/>
</dbReference>
<evidence type="ECO:0000256" key="4">
    <source>
        <dbReference type="SAM" id="MobiDB-lite"/>
    </source>
</evidence>
<evidence type="ECO:0000256" key="1">
    <source>
        <dbReference type="ARBA" id="ARBA00001946"/>
    </source>
</evidence>
<organism evidence="6 7">
    <name type="scientific">Achromobacter spanius</name>
    <dbReference type="NCBI Taxonomy" id="217203"/>
    <lineage>
        <taxon>Bacteria</taxon>
        <taxon>Pseudomonadati</taxon>
        <taxon>Pseudomonadota</taxon>
        <taxon>Betaproteobacteria</taxon>
        <taxon>Burkholderiales</taxon>
        <taxon>Alcaligenaceae</taxon>
        <taxon>Achromobacter</taxon>
    </lineage>
</organism>
<dbReference type="EMBL" id="CP023270">
    <property type="protein sequence ID" value="AVJ30123.1"/>
    <property type="molecule type" value="Genomic_DNA"/>
</dbReference>
<evidence type="ECO:0000313" key="6">
    <source>
        <dbReference type="EMBL" id="AVJ30123.1"/>
    </source>
</evidence>
<feature type="domain" description="VRR-NUC" evidence="5">
    <location>
        <begin position="126"/>
        <end position="230"/>
    </location>
</feature>
<dbReference type="AlphaFoldDB" id="A0A2S0IDK0"/>
<reference evidence="6 7" key="1">
    <citation type="submission" date="2017-09" db="EMBL/GenBank/DDBJ databases">
        <title>Genomic, metabolic, and phenotypic characteristics of bacterial isolates from the natural microbiome of the model nematode Caenorhabditis elegans.</title>
        <authorList>
            <person name="Zimmermann J."/>
            <person name="Obeng N."/>
            <person name="Yang W."/>
            <person name="Obeng O."/>
            <person name="Kissoyan K."/>
            <person name="Pees B."/>
            <person name="Dirksen P."/>
            <person name="Hoppner M."/>
            <person name="Franke A."/>
            <person name="Rosenstiel P."/>
            <person name="Leippe M."/>
            <person name="Dierking K."/>
            <person name="Kaleta C."/>
            <person name="Schulenburg H."/>
        </authorList>
    </citation>
    <scope>NUCLEOTIDE SEQUENCE [LARGE SCALE GENOMIC DNA]</scope>
    <source>
        <strain evidence="6 7">MYb73</strain>
    </source>
</reference>
<gene>
    <name evidence="6" type="ORF">CLM73_25170</name>
</gene>
<dbReference type="InterPro" id="IPR014883">
    <property type="entry name" value="VRR_NUC"/>
</dbReference>
<evidence type="ECO:0000256" key="2">
    <source>
        <dbReference type="ARBA" id="ARBA00022722"/>
    </source>
</evidence>
<keyword evidence="7" id="KW-1185">Reference proteome</keyword>
<accession>A0A2S0IDK0</accession>
<keyword evidence="2" id="KW-0540">Nuclease</keyword>
<comment type="cofactor">
    <cofactor evidence="1">
        <name>Mg(2+)</name>
        <dbReference type="ChEBI" id="CHEBI:18420"/>
    </cofactor>
</comment>
<proteinExistence type="predicted"/>
<dbReference type="GO" id="GO:0016788">
    <property type="term" value="F:hydrolase activity, acting on ester bonds"/>
    <property type="evidence" value="ECO:0007669"/>
    <property type="project" value="InterPro"/>
</dbReference>
<name>A0A2S0IDK0_9BURK</name>
<dbReference type="GO" id="GO:0004518">
    <property type="term" value="F:nuclease activity"/>
    <property type="evidence" value="ECO:0007669"/>
    <property type="project" value="UniProtKB-KW"/>
</dbReference>
<evidence type="ECO:0000256" key="3">
    <source>
        <dbReference type="ARBA" id="ARBA00022801"/>
    </source>
</evidence>
<protein>
    <recommendedName>
        <fullName evidence="5">VRR-NUC domain-containing protein</fullName>
    </recommendedName>
</protein>
<sequence length="442" mass="48616">MATQNVRTGSKKPAGSARGSTKPDVSGQVLPVTNPPDLWYLCEKARYASANPYRRASDEAPMYQRTVALMIRADNELFEYRWPYCAEVGYDMTKTPPAPIMSKKQPHRPSSFPLSQYKRISSRQFPQYSSVEVVVDLLRLDELEEIIPVPLPSNVEKGIWQDVQSEELGHLRIPDVVRVTDHTMGGTPQYSQPNLASVIEMKFGGDALSDRQQKAYERIAGDRLKFRLLHNDRCDRADRRQRREWMTAAQQEPVYKPVSQVMSLPLRASADPHGLVVGLIDAEHQAARQILEVRPPPPGTPVVSASPDIRAADAQAARARAQIEMSLLGPFVIVGAAGVGAGMATVAGGSAAVSGTTLAARAGPRVVHYGRLVSWARFTGGAGAAGATAAYAKSEDGSSAPVLSLELQRQWKAYQEWEASQRHQPHTEQLYLFWPDAPETKQ</sequence>
<dbReference type="Pfam" id="PF08774">
    <property type="entry name" value="VRR_NUC"/>
    <property type="match status" value="1"/>
</dbReference>
<keyword evidence="3" id="KW-0378">Hydrolase</keyword>